<dbReference type="GO" id="GO:0047429">
    <property type="term" value="F:nucleoside triphosphate diphosphatase activity"/>
    <property type="evidence" value="ECO:0007669"/>
    <property type="project" value="UniProtKB-EC"/>
</dbReference>
<dbReference type="AlphaFoldDB" id="A0A9W5RZQ4"/>
<feature type="site" description="Important for substrate specificity" evidence="3">
    <location>
        <position position="91"/>
    </location>
</feature>
<dbReference type="PANTHER" id="PTHR43213">
    <property type="entry name" value="BIFUNCTIONAL DTTP/UTP PYROPHOSPHATASE/METHYLTRANSFERASE PROTEIN-RELATED"/>
    <property type="match status" value="1"/>
</dbReference>
<keyword evidence="3" id="KW-0963">Cytoplasm</keyword>
<dbReference type="SUPFAM" id="SSF52972">
    <property type="entry name" value="ITPase-like"/>
    <property type="match status" value="1"/>
</dbReference>
<dbReference type="EC" id="3.6.1.9" evidence="3"/>
<dbReference type="Gene3D" id="3.90.950.10">
    <property type="match status" value="1"/>
</dbReference>
<sequence>MNNLTDLHGRTPQRLIMASSSPRRRELIQSLGLRIPVTIMASDADESTPADWTPQQIVEALALRKARAVKAMLADVERNHQAPAVVVGADTIVVLDGEMMGKPLDVREAAGMLRRLQGRTHEVYTGVALVSTMDGREAIAHRMTQVHMKPLDLRLIERYVASGEPSDKAGSYAIQGLGATLIDRIEGDYFNVVGLPLSLLSELLGEFGIDVI</sequence>
<dbReference type="PIRSF" id="PIRSF006305">
    <property type="entry name" value="Maf"/>
    <property type="match status" value="1"/>
</dbReference>
<keyword evidence="5" id="KW-1185">Reference proteome</keyword>
<evidence type="ECO:0000313" key="4">
    <source>
        <dbReference type="EMBL" id="EXX85131.1"/>
    </source>
</evidence>
<dbReference type="PANTHER" id="PTHR43213:SF5">
    <property type="entry name" value="BIFUNCTIONAL DTTP_UTP PYROPHOSPHATASE_METHYLTRANSFERASE PROTEIN-RELATED"/>
    <property type="match status" value="1"/>
</dbReference>
<feature type="site" description="Important for substrate specificity" evidence="3">
    <location>
        <position position="175"/>
    </location>
</feature>
<comment type="cofactor">
    <cofactor evidence="1 3">
        <name>a divalent metal cation</name>
        <dbReference type="ChEBI" id="CHEBI:60240"/>
    </cofactor>
</comment>
<evidence type="ECO:0000313" key="5">
    <source>
        <dbReference type="Proteomes" id="UP000053750"/>
    </source>
</evidence>
<keyword evidence="3" id="KW-0546">Nucleotide metabolism</keyword>
<evidence type="ECO:0000256" key="1">
    <source>
        <dbReference type="ARBA" id="ARBA00001968"/>
    </source>
</evidence>
<dbReference type="RefSeq" id="WP_263280384.1">
    <property type="nucleotide sequence ID" value="NZ_KK082116.1"/>
</dbReference>
<comment type="catalytic activity">
    <reaction evidence="3">
        <text>UTP + H2O = UMP + diphosphate + H(+)</text>
        <dbReference type="Rhea" id="RHEA:29395"/>
        <dbReference type="ChEBI" id="CHEBI:15377"/>
        <dbReference type="ChEBI" id="CHEBI:15378"/>
        <dbReference type="ChEBI" id="CHEBI:33019"/>
        <dbReference type="ChEBI" id="CHEBI:46398"/>
        <dbReference type="ChEBI" id="CHEBI:57865"/>
        <dbReference type="EC" id="3.6.1.9"/>
    </reaction>
</comment>
<dbReference type="Proteomes" id="UP000053750">
    <property type="component" value="Unassembled WGS sequence"/>
</dbReference>
<dbReference type="GO" id="GO:0005737">
    <property type="term" value="C:cytoplasm"/>
    <property type="evidence" value="ECO:0007669"/>
    <property type="project" value="UniProtKB-SubCell"/>
</dbReference>
<proteinExistence type="inferred from homology"/>
<feature type="site" description="Important for substrate specificity" evidence="3">
    <location>
        <position position="23"/>
    </location>
</feature>
<comment type="caution">
    <text evidence="4">The sequence shown here is derived from an EMBL/GenBank/DDBJ whole genome shotgun (WGS) entry which is preliminary data.</text>
</comment>
<dbReference type="HAMAP" id="MF_00528">
    <property type="entry name" value="Maf"/>
    <property type="match status" value="1"/>
</dbReference>
<comment type="catalytic activity">
    <reaction evidence="3">
        <text>dTTP + H2O = dTMP + diphosphate + H(+)</text>
        <dbReference type="Rhea" id="RHEA:28534"/>
        <dbReference type="ChEBI" id="CHEBI:15377"/>
        <dbReference type="ChEBI" id="CHEBI:15378"/>
        <dbReference type="ChEBI" id="CHEBI:33019"/>
        <dbReference type="ChEBI" id="CHEBI:37568"/>
        <dbReference type="ChEBI" id="CHEBI:63528"/>
        <dbReference type="EC" id="3.6.1.9"/>
    </reaction>
</comment>
<dbReference type="InterPro" id="IPR029001">
    <property type="entry name" value="ITPase-like_fam"/>
</dbReference>
<protein>
    <recommendedName>
        <fullName evidence="3">dTTP/UTP pyrophosphatase</fullName>
        <shortName evidence="3">dTTPase/UTPase</shortName>
        <ecNumber evidence="3">3.6.1.9</ecNumber>
    </recommendedName>
    <alternativeName>
        <fullName evidence="3">Nucleoside triphosphate pyrophosphatase</fullName>
    </alternativeName>
    <alternativeName>
        <fullName evidence="3">Nucleotide pyrophosphatase</fullName>
        <shortName evidence="3">Nucleotide PPase</shortName>
    </alternativeName>
</protein>
<reference evidence="4 5" key="1">
    <citation type="submission" date="2014-02" db="EMBL/GenBank/DDBJ databases">
        <title>Genome sequence of Paenibacillus darwinianus reveals adaptive mechanisms for survival in Antarctic soils.</title>
        <authorList>
            <person name="Dsouza M."/>
            <person name="Taylor M.W."/>
            <person name="Turner S.J."/>
            <person name="Aislabie J."/>
        </authorList>
    </citation>
    <scope>NUCLEOTIDE SEQUENCE [LARGE SCALE GENOMIC DNA]</scope>
    <source>
        <strain evidence="4 5">CE1</strain>
    </source>
</reference>
<feature type="active site" description="Proton acceptor" evidence="3">
    <location>
        <position position="90"/>
    </location>
</feature>
<comment type="caution">
    <text evidence="3">Lacks conserved residue(s) required for the propagation of feature annotation.</text>
</comment>
<evidence type="ECO:0000256" key="2">
    <source>
        <dbReference type="ARBA" id="ARBA00022801"/>
    </source>
</evidence>
<keyword evidence="2 3" id="KW-0378">Hydrolase</keyword>
<dbReference type="InterPro" id="IPR003697">
    <property type="entry name" value="Maf-like"/>
</dbReference>
<comment type="function">
    <text evidence="3">Nucleoside triphosphate pyrophosphatase that hydrolyzes dTTP and UTP. May have a dual role in cell division arrest and in preventing the incorporation of modified nucleotides into cellular nucleic acids.</text>
</comment>
<dbReference type="CDD" id="cd00555">
    <property type="entry name" value="Maf"/>
    <property type="match status" value="1"/>
</dbReference>
<dbReference type="GO" id="GO:0009117">
    <property type="term" value="P:nucleotide metabolic process"/>
    <property type="evidence" value="ECO:0007669"/>
    <property type="project" value="UniProtKB-KW"/>
</dbReference>
<dbReference type="Pfam" id="PF02545">
    <property type="entry name" value="Maf"/>
    <property type="match status" value="1"/>
</dbReference>
<gene>
    <name evidence="4" type="ORF">BG53_09495</name>
</gene>
<dbReference type="NCBIfam" id="TIGR00172">
    <property type="entry name" value="maf"/>
    <property type="match status" value="1"/>
</dbReference>
<evidence type="ECO:0000256" key="3">
    <source>
        <dbReference type="HAMAP-Rule" id="MF_00528"/>
    </source>
</evidence>
<comment type="subcellular location">
    <subcellularLocation>
        <location evidence="3">Cytoplasm</location>
    </subcellularLocation>
</comment>
<accession>A0A9W5RZQ4</accession>
<comment type="similarity">
    <text evidence="3">Belongs to the Maf family. YhdE subfamily.</text>
</comment>
<name>A0A9W5RZQ4_9BACL</name>
<dbReference type="EMBL" id="JFHU01000241">
    <property type="protein sequence ID" value="EXX85131.1"/>
    <property type="molecule type" value="Genomic_DNA"/>
</dbReference>
<organism evidence="4 5">
    <name type="scientific">Paenibacillus darwinianus</name>
    <dbReference type="NCBI Taxonomy" id="1380763"/>
    <lineage>
        <taxon>Bacteria</taxon>
        <taxon>Bacillati</taxon>
        <taxon>Bacillota</taxon>
        <taxon>Bacilli</taxon>
        <taxon>Bacillales</taxon>
        <taxon>Paenibacillaceae</taxon>
        <taxon>Paenibacillus</taxon>
    </lineage>
</organism>